<gene>
    <name evidence="1" type="ORF">CCAX7_22810</name>
</gene>
<dbReference type="Gene3D" id="3.40.50.1820">
    <property type="entry name" value="alpha/beta hydrolase"/>
    <property type="match status" value="1"/>
</dbReference>
<sequence length="307" mass="33358">MTKLNLLFLTGALAVLPMISTAPARAADAQTTAATAVWPGQPTDYHGYICHHLTVDGCEAVVVEPKTAAPGKPWIWRAMFWDAFPSVDLALLDKGFHLAYIEVGNTFGAPDAMAHWDPFYKLLTETYGLSQYPALEGLSRGGLYIYRWAAVNTDKVGCIYGDAAVCDFKNWPGGKNKGPGSPGDWAELMRDYHFNTEAEALAFKGNPIDILTPIAKAHIPIIHVYGDADTDCIPDDNTLIARGRYLKLGGAFFTVVKHGCAHHPHGLSNPTLAVDFIMANSGHKPPKKKTAAERSGEIVTLQPGEWQ</sequence>
<dbReference type="KEGG" id="ccot:CCAX7_22810"/>
<protein>
    <submittedName>
        <fullName evidence="1">Uncharacterized protein</fullName>
    </submittedName>
</protein>
<evidence type="ECO:0000313" key="2">
    <source>
        <dbReference type="Proteomes" id="UP000287394"/>
    </source>
</evidence>
<dbReference type="OrthoDB" id="9796689at2"/>
<keyword evidence="2" id="KW-1185">Reference proteome</keyword>
<dbReference type="InterPro" id="IPR029058">
    <property type="entry name" value="AB_hydrolase_fold"/>
</dbReference>
<dbReference type="EMBL" id="AP025739">
    <property type="protein sequence ID" value="BDI30230.1"/>
    <property type="molecule type" value="Genomic_DNA"/>
</dbReference>
<dbReference type="RefSeq" id="WP_119321200.1">
    <property type="nucleotide sequence ID" value="NZ_AP025739.1"/>
</dbReference>
<dbReference type="SUPFAM" id="SSF53474">
    <property type="entry name" value="alpha/beta-Hydrolases"/>
    <property type="match status" value="1"/>
</dbReference>
<name>A0A402CV10_9BACT</name>
<dbReference type="Proteomes" id="UP000287394">
    <property type="component" value="Chromosome"/>
</dbReference>
<evidence type="ECO:0000313" key="1">
    <source>
        <dbReference type="EMBL" id="BDI30230.1"/>
    </source>
</evidence>
<reference evidence="1 2" key="1">
    <citation type="journal article" date="2019" name="Int. J. Syst. Evol. Microbiol.">
        <title>Capsulimonas corticalis gen. nov., sp. nov., an aerobic capsulated bacterium, of a novel bacterial order, Capsulimonadales ord. nov., of the class Armatimonadia of the phylum Armatimonadetes.</title>
        <authorList>
            <person name="Li J."/>
            <person name="Kudo C."/>
            <person name="Tonouchi A."/>
        </authorList>
    </citation>
    <scope>NUCLEOTIDE SEQUENCE [LARGE SCALE GENOMIC DNA]</scope>
    <source>
        <strain evidence="1 2">AX-7</strain>
    </source>
</reference>
<dbReference type="AlphaFoldDB" id="A0A402CV10"/>
<proteinExistence type="predicted"/>
<organism evidence="1 2">
    <name type="scientific">Capsulimonas corticalis</name>
    <dbReference type="NCBI Taxonomy" id="2219043"/>
    <lineage>
        <taxon>Bacteria</taxon>
        <taxon>Bacillati</taxon>
        <taxon>Armatimonadota</taxon>
        <taxon>Armatimonadia</taxon>
        <taxon>Capsulimonadales</taxon>
        <taxon>Capsulimonadaceae</taxon>
        <taxon>Capsulimonas</taxon>
    </lineage>
</organism>
<accession>A0A402CV10</accession>